<accession>A0A914YE59</accession>
<reference evidence="2" key="1">
    <citation type="submission" date="2022-11" db="UniProtKB">
        <authorList>
            <consortium name="WormBaseParasite"/>
        </authorList>
    </citation>
    <scope>IDENTIFICATION</scope>
</reference>
<dbReference type="Proteomes" id="UP000887577">
    <property type="component" value="Unplaced"/>
</dbReference>
<proteinExistence type="predicted"/>
<organism evidence="1 2">
    <name type="scientific">Panagrolaimus superbus</name>
    <dbReference type="NCBI Taxonomy" id="310955"/>
    <lineage>
        <taxon>Eukaryota</taxon>
        <taxon>Metazoa</taxon>
        <taxon>Ecdysozoa</taxon>
        <taxon>Nematoda</taxon>
        <taxon>Chromadorea</taxon>
        <taxon>Rhabditida</taxon>
        <taxon>Tylenchina</taxon>
        <taxon>Panagrolaimomorpha</taxon>
        <taxon>Panagrolaimoidea</taxon>
        <taxon>Panagrolaimidae</taxon>
        <taxon>Panagrolaimus</taxon>
    </lineage>
</organism>
<name>A0A914YE59_9BILA</name>
<dbReference type="WBParaSite" id="PSU_v2.g17046.t1">
    <property type="protein sequence ID" value="PSU_v2.g17046.t1"/>
    <property type="gene ID" value="PSU_v2.g17046"/>
</dbReference>
<evidence type="ECO:0000313" key="1">
    <source>
        <dbReference type="Proteomes" id="UP000887577"/>
    </source>
</evidence>
<evidence type="ECO:0000313" key="2">
    <source>
        <dbReference type="WBParaSite" id="PSU_v2.g17046.t1"/>
    </source>
</evidence>
<dbReference type="AlphaFoldDB" id="A0A914YE59"/>
<keyword evidence="1" id="KW-1185">Reference proteome</keyword>
<protein>
    <submittedName>
        <fullName evidence="2">Uncharacterized protein</fullName>
    </submittedName>
</protein>
<sequence>MPKMNLLFEAFIDHQNSSIPSSVAPINNQNEHVVAKPEQISQNETTQPTEEDLRSLVYPPGFKPEDLVFENHRKTTESEDDEGSIGIPVEVLDDKEADFLGDIGAFRIPSVQLSANQACVASAEAFESPVIRDNTFDHFFITFYETDSSKLDVDAMKKVTEEILKNYVVSEDRYQILFKILFKIKDLQSKAILDQSLEFLQKLFANLDFDKFLLQFWSCDKFKARDLGPIGFSFTEGQHRYDFNGILTKDDSDAVKVKAKAVDVSCLYIYIF</sequence>